<dbReference type="InterPro" id="IPR016187">
    <property type="entry name" value="CTDL_fold"/>
</dbReference>
<dbReference type="InterPro" id="IPR051043">
    <property type="entry name" value="Sulfatase_Mod_Factor_Kinase"/>
</dbReference>
<comment type="caution">
    <text evidence="3">The sequence shown here is derived from an EMBL/GenBank/DDBJ whole genome shotgun (WGS) entry which is preliminary data.</text>
</comment>
<dbReference type="InterPro" id="IPR042095">
    <property type="entry name" value="SUMF_sf"/>
</dbReference>
<organism evidence="3 4">
    <name type="scientific">Flavobacterium flavipallidum</name>
    <dbReference type="NCBI Taxonomy" id="3139140"/>
    <lineage>
        <taxon>Bacteria</taxon>
        <taxon>Pseudomonadati</taxon>
        <taxon>Bacteroidota</taxon>
        <taxon>Flavobacteriia</taxon>
        <taxon>Flavobacteriales</taxon>
        <taxon>Flavobacteriaceae</taxon>
        <taxon>Flavobacterium</taxon>
    </lineage>
</organism>
<dbReference type="PANTHER" id="PTHR23150">
    <property type="entry name" value="SULFATASE MODIFYING FACTOR 1, 2"/>
    <property type="match status" value="1"/>
</dbReference>
<dbReference type="Proteomes" id="UP001398556">
    <property type="component" value="Unassembled WGS sequence"/>
</dbReference>
<keyword evidence="1" id="KW-1133">Transmembrane helix</keyword>
<dbReference type="RefSeq" id="WP_341701687.1">
    <property type="nucleotide sequence ID" value="NZ_JBBYHU010000047.1"/>
</dbReference>
<sequence length="374" mass="41712">MIRNKKIVSISIVIIFTISFAYLYSFISKKRGVQVSNEFTNKEIIPTYKATIENKNNKPNKTPAGMVWIPGGEFSMGSKKESESLCSIQGVTQDAMPIHQVYVDGFWMDKTEVTNKDFAEFVKATAYVTVAEKKPLPEELPGVPLEQLIAGSAVFTPTLNKVDLNNYLAWWQYVGGADWRHPTGPDSNIIGKDNYPVVQIAYEDAVAYAKWAGKRLPTEAEWEFAARGGNTGTYYTWGNILKPGGKFQANIYQGDFPLEKGDTAEDGFVGLAPVGQYAPNDYGLYDMAGNVWELINDWYSEDYYQELAKSGKVTKNPQGPEKSKYSKEPNALTKVHRGGSFLCTDEYCTRYLVGSRGHGEIKSSANHIGFRCVK</sequence>
<evidence type="ECO:0000259" key="2">
    <source>
        <dbReference type="Pfam" id="PF03781"/>
    </source>
</evidence>
<reference evidence="3 4" key="1">
    <citation type="submission" date="2024-04" db="EMBL/GenBank/DDBJ databases">
        <title>Flavobacterium sp. DGU99 16S ribosomal RNA gene Genome sequencing and assembly.</title>
        <authorList>
            <person name="Park S."/>
        </authorList>
    </citation>
    <scope>NUCLEOTIDE SEQUENCE [LARGE SCALE GENOMIC DNA]</scope>
    <source>
        <strain evidence="3 4">DGU99</strain>
    </source>
</reference>
<proteinExistence type="predicted"/>
<gene>
    <name evidence="3" type="ORF">AAEO59_15655</name>
</gene>
<feature type="domain" description="Sulfatase-modifying factor enzyme-like" evidence="2">
    <location>
        <begin position="64"/>
        <end position="374"/>
    </location>
</feature>
<feature type="transmembrane region" description="Helical" evidence="1">
    <location>
        <begin position="7"/>
        <end position="27"/>
    </location>
</feature>
<keyword evidence="4" id="KW-1185">Reference proteome</keyword>
<dbReference type="SUPFAM" id="SSF56436">
    <property type="entry name" value="C-type lectin-like"/>
    <property type="match status" value="1"/>
</dbReference>
<dbReference type="InterPro" id="IPR005532">
    <property type="entry name" value="SUMF_dom"/>
</dbReference>
<protein>
    <submittedName>
        <fullName evidence="3">Formylglycine-generating enzyme family protein</fullName>
    </submittedName>
</protein>
<keyword evidence="1" id="KW-0472">Membrane</keyword>
<dbReference type="EMBL" id="JBBYHU010000047">
    <property type="protein sequence ID" value="MEL1242492.1"/>
    <property type="molecule type" value="Genomic_DNA"/>
</dbReference>
<keyword evidence="1" id="KW-0812">Transmembrane</keyword>
<dbReference type="Pfam" id="PF03781">
    <property type="entry name" value="FGE-sulfatase"/>
    <property type="match status" value="1"/>
</dbReference>
<accession>A0ABU9HQR2</accession>
<evidence type="ECO:0000313" key="3">
    <source>
        <dbReference type="EMBL" id="MEL1242492.1"/>
    </source>
</evidence>
<name>A0ABU9HQR2_9FLAO</name>
<evidence type="ECO:0000313" key="4">
    <source>
        <dbReference type="Proteomes" id="UP001398556"/>
    </source>
</evidence>
<evidence type="ECO:0000256" key="1">
    <source>
        <dbReference type="SAM" id="Phobius"/>
    </source>
</evidence>
<dbReference type="Gene3D" id="3.90.1580.10">
    <property type="entry name" value="paralog of FGE (formylglycine-generating enzyme)"/>
    <property type="match status" value="1"/>
</dbReference>
<dbReference type="PANTHER" id="PTHR23150:SF19">
    <property type="entry name" value="FORMYLGLYCINE-GENERATING ENZYME"/>
    <property type="match status" value="1"/>
</dbReference>